<keyword evidence="3" id="KW-1185">Reference proteome</keyword>
<protein>
    <recommendedName>
        <fullName evidence="4">Tat pathway signal sequence domain protein</fullName>
    </recommendedName>
</protein>
<feature type="chain" id="PRO_5018790977" description="Tat pathway signal sequence domain protein" evidence="1">
    <location>
        <begin position="28"/>
        <end position="148"/>
    </location>
</feature>
<dbReference type="RefSeq" id="WP_126697666.1">
    <property type="nucleotide sequence ID" value="NZ_RWKW01000002.1"/>
</dbReference>
<gene>
    <name evidence="2" type="ORF">EJC49_01465</name>
</gene>
<reference evidence="2 3" key="1">
    <citation type="submission" date="2018-12" db="EMBL/GenBank/DDBJ databases">
        <title>Mesorhizobium carbonis sp. nov., isolated from coal mine water.</title>
        <authorList>
            <person name="Xin W."/>
            <person name="Xu Z."/>
            <person name="Xiang F."/>
            <person name="Zhang J."/>
            <person name="Xi L."/>
            <person name="Liu J."/>
        </authorList>
    </citation>
    <scope>NUCLEOTIDE SEQUENCE [LARGE SCALE GENOMIC DNA]</scope>
    <source>
        <strain evidence="2 3">B2.3</strain>
    </source>
</reference>
<keyword evidence="1" id="KW-0732">Signal</keyword>
<feature type="signal peptide" evidence="1">
    <location>
        <begin position="1"/>
        <end position="27"/>
    </location>
</feature>
<dbReference type="OrthoDB" id="7707524at2"/>
<name>A0A3R9YBA0_9HYPH</name>
<evidence type="ECO:0000256" key="1">
    <source>
        <dbReference type="SAM" id="SignalP"/>
    </source>
</evidence>
<accession>A0A3R9YBA0</accession>
<dbReference type="EMBL" id="RWKW01000002">
    <property type="protein sequence ID" value="RST88392.1"/>
    <property type="molecule type" value="Genomic_DNA"/>
</dbReference>
<comment type="caution">
    <text evidence="2">The sequence shown here is derived from an EMBL/GenBank/DDBJ whole genome shotgun (WGS) entry which is preliminary data.</text>
</comment>
<dbReference type="AlphaFoldDB" id="A0A3R9YBA0"/>
<evidence type="ECO:0008006" key="4">
    <source>
        <dbReference type="Google" id="ProtNLM"/>
    </source>
</evidence>
<evidence type="ECO:0000313" key="3">
    <source>
        <dbReference type="Proteomes" id="UP000278398"/>
    </source>
</evidence>
<proteinExistence type="predicted"/>
<sequence length="148" mass="15388">MTNAAASRRILTVLLALSLPAGGAALAQEPASAPSLRLEFNGLEPSAAGCRLTFVVENGLGAALDRAAFEIVLFNQGGLVERLTVLDFKDLPAGKTKVRQFDLPNADCTSIGRVLVNDAVACEGEGVEPSACIRNLNAETKSDISFGS</sequence>
<organism evidence="2 3">
    <name type="scientific">Aquibium carbonis</name>
    <dbReference type="NCBI Taxonomy" id="2495581"/>
    <lineage>
        <taxon>Bacteria</taxon>
        <taxon>Pseudomonadati</taxon>
        <taxon>Pseudomonadota</taxon>
        <taxon>Alphaproteobacteria</taxon>
        <taxon>Hyphomicrobiales</taxon>
        <taxon>Phyllobacteriaceae</taxon>
        <taxon>Aquibium</taxon>
    </lineage>
</organism>
<dbReference type="Proteomes" id="UP000278398">
    <property type="component" value="Unassembled WGS sequence"/>
</dbReference>
<evidence type="ECO:0000313" key="2">
    <source>
        <dbReference type="EMBL" id="RST88392.1"/>
    </source>
</evidence>